<dbReference type="EMBL" id="JQEC01000071">
    <property type="protein sequence ID" value="KGJ87764.1"/>
    <property type="molecule type" value="Genomic_DNA"/>
</dbReference>
<dbReference type="RefSeq" id="WP_033084339.1">
    <property type="nucleotide sequence ID" value="NZ_JQEC01000071.1"/>
</dbReference>
<dbReference type="Proteomes" id="UP000029868">
    <property type="component" value="Unassembled WGS sequence"/>
</dbReference>
<dbReference type="PATRIC" id="fig|28229.3.peg.4425"/>
<organism evidence="1 2">
    <name type="scientific">Colwellia psychrerythraea</name>
    <name type="common">Vibrio psychroerythus</name>
    <dbReference type="NCBI Taxonomy" id="28229"/>
    <lineage>
        <taxon>Bacteria</taxon>
        <taxon>Pseudomonadati</taxon>
        <taxon>Pseudomonadota</taxon>
        <taxon>Gammaproteobacteria</taxon>
        <taxon>Alteromonadales</taxon>
        <taxon>Colwelliaceae</taxon>
        <taxon>Colwellia</taxon>
    </lineage>
</organism>
<name>A0A099KAL3_COLPS</name>
<reference evidence="1 2" key="1">
    <citation type="submission" date="2014-08" db="EMBL/GenBank/DDBJ databases">
        <title>Genomic and Phenotypic Diversity of Colwellia psychrerythraea strains from Disparate Marine Basins.</title>
        <authorList>
            <person name="Techtmann S.M."/>
            <person name="Stelling S.C."/>
            <person name="Utturkar S.M."/>
            <person name="Alshibli N."/>
            <person name="Harris A."/>
            <person name="Brown S.D."/>
            <person name="Hazen T.C."/>
        </authorList>
    </citation>
    <scope>NUCLEOTIDE SEQUENCE [LARGE SCALE GENOMIC DNA]</scope>
    <source>
        <strain evidence="1 2">GAB14E</strain>
    </source>
</reference>
<evidence type="ECO:0000313" key="1">
    <source>
        <dbReference type="EMBL" id="KGJ87764.1"/>
    </source>
</evidence>
<proteinExistence type="predicted"/>
<protein>
    <submittedName>
        <fullName evidence="1">Uncharacterized protein</fullName>
    </submittedName>
</protein>
<accession>A0A099KAL3</accession>
<comment type="caution">
    <text evidence="1">The sequence shown here is derived from an EMBL/GenBank/DDBJ whole genome shotgun (WGS) entry which is preliminary data.</text>
</comment>
<gene>
    <name evidence="1" type="ORF">GAB14E_4442</name>
</gene>
<dbReference type="AlphaFoldDB" id="A0A099KAL3"/>
<sequence length="134" mass="14685">MNAVNSTASNYVGLVQKAVTRNTVHQVVDAKQSGTPINKEEIKESNQEIKDKSVQAGISVYQANLKKQTVDTYIQSTEKANDIYGTDSSDSTDTEINSFDAQAVNDARSTVHKRAIGISVYEQVQSTKDDKQTL</sequence>
<evidence type="ECO:0000313" key="2">
    <source>
        <dbReference type="Proteomes" id="UP000029868"/>
    </source>
</evidence>